<evidence type="ECO:0000313" key="11">
    <source>
        <dbReference type="EMBL" id="KEJ87874.1"/>
    </source>
</evidence>
<proteinExistence type="inferred from homology"/>
<dbReference type="PROSITE" id="PS50928">
    <property type="entry name" value="ABC_TM1"/>
    <property type="match status" value="1"/>
</dbReference>
<evidence type="ECO:0000256" key="2">
    <source>
        <dbReference type="ARBA" id="ARBA00010072"/>
    </source>
</evidence>
<evidence type="ECO:0000313" key="12">
    <source>
        <dbReference type="Proteomes" id="UP000027734"/>
    </source>
</evidence>
<dbReference type="eggNOG" id="COG4160">
    <property type="taxonomic scope" value="Bacteria"/>
</dbReference>
<dbReference type="Gene3D" id="1.10.3720.10">
    <property type="entry name" value="MetI-like"/>
    <property type="match status" value="1"/>
</dbReference>
<dbReference type="InterPro" id="IPR043429">
    <property type="entry name" value="ArtM/GltK/GlnP/TcyL/YhdX-like"/>
</dbReference>
<evidence type="ECO:0000256" key="8">
    <source>
        <dbReference type="ARBA" id="ARBA00023136"/>
    </source>
</evidence>
<organism evidence="11 12">
    <name type="scientific">Sulfitobacter donghicola DSW-25 = KCTC 12864 = JCM 14565</name>
    <dbReference type="NCBI Taxonomy" id="1300350"/>
    <lineage>
        <taxon>Bacteria</taxon>
        <taxon>Pseudomonadati</taxon>
        <taxon>Pseudomonadota</taxon>
        <taxon>Alphaproteobacteria</taxon>
        <taxon>Rhodobacterales</taxon>
        <taxon>Roseobacteraceae</taxon>
        <taxon>Sulfitobacter</taxon>
    </lineage>
</organism>
<dbReference type="GO" id="GO:0022857">
    <property type="term" value="F:transmembrane transporter activity"/>
    <property type="evidence" value="ECO:0007669"/>
    <property type="project" value="InterPro"/>
</dbReference>
<sequence>MYQDFKYAISDGICAGLNPVSTELFAKFCPRFVDGTFVTIELLLLSSALGFLLAVIWVLARLSGWAVFSVPANIFVYCFRGTPLLVQLWIVYFGVGSLGEEGLGALWVFFKNPWAVGLLILTLNTSAYVCEILRGGVANVDRGQMEAAMSIGMSWLNAMRRIMLPQALRIAWPAYGNELVLLMKGSALISTITVLDLMGQTRTVFARNFDLTSYAYAAVLYLILASLITLFVAGVQKHFSKTRVVK</sequence>
<dbReference type="OrthoDB" id="9814550at2"/>
<keyword evidence="3 9" id="KW-0813">Transport</keyword>
<dbReference type="AlphaFoldDB" id="A0A073IDQ2"/>
<dbReference type="Proteomes" id="UP000027734">
    <property type="component" value="Unassembled WGS sequence"/>
</dbReference>
<evidence type="ECO:0000256" key="9">
    <source>
        <dbReference type="RuleBase" id="RU363032"/>
    </source>
</evidence>
<name>A0A073IDQ2_9RHOB</name>
<comment type="similarity">
    <text evidence="2">Belongs to the binding-protein-dependent transport system permease family. HisMQ subfamily.</text>
</comment>
<dbReference type="Pfam" id="PF00528">
    <property type="entry name" value="BPD_transp_1"/>
    <property type="match status" value="1"/>
</dbReference>
<keyword evidence="6" id="KW-0029">Amino-acid transport</keyword>
<feature type="transmembrane region" description="Helical" evidence="9">
    <location>
        <begin position="170"/>
        <end position="194"/>
    </location>
</feature>
<dbReference type="GO" id="GO:0043190">
    <property type="term" value="C:ATP-binding cassette (ABC) transporter complex"/>
    <property type="evidence" value="ECO:0007669"/>
    <property type="project" value="InterPro"/>
</dbReference>
<keyword evidence="12" id="KW-1185">Reference proteome</keyword>
<reference evidence="11 12" key="1">
    <citation type="submission" date="2014-01" db="EMBL/GenBank/DDBJ databases">
        <title>Sulfitobacter donghicola JCM 14565 Genome Sequencing.</title>
        <authorList>
            <person name="Lai Q."/>
            <person name="Hong Z."/>
        </authorList>
    </citation>
    <scope>NUCLEOTIDE SEQUENCE [LARGE SCALE GENOMIC DNA]</scope>
    <source>
        <strain evidence="11 12">JCM 14565</strain>
    </source>
</reference>
<evidence type="ECO:0000256" key="7">
    <source>
        <dbReference type="ARBA" id="ARBA00022989"/>
    </source>
</evidence>
<feature type="transmembrane region" description="Helical" evidence="9">
    <location>
        <begin position="214"/>
        <end position="233"/>
    </location>
</feature>
<dbReference type="InterPro" id="IPR010065">
    <property type="entry name" value="AA_ABC_transptr_permease_3TM"/>
</dbReference>
<dbReference type="STRING" id="1300350.Z948_987"/>
<keyword evidence="8 9" id="KW-0472">Membrane</keyword>
<dbReference type="InterPro" id="IPR000515">
    <property type="entry name" value="MetI-like"/>
</dbReference>
<protein>
    <recommendedName>
        <fullName evidence="10">ABC transmembrane type-1 domain-containing protein</fullName>
    </recommendedName>
</protein>
<dbReference type="PANTHER" id="PTHR30614">
    <property type="entry name" value="MEMBRANE COMPONENT OF AMINO ACID ABC TRANSPORTER"/>
    <property type="match status" value="1"/>
</dbReference>
<evidence type="ECO:0000256" key="1">
    <source>
        <dbReference type="ARBA" id="ARBA00004429"/>
    </source>
</evidence>
<dbReference type="NCBIfam" id="TIGR01726">
    <property type="entry name" value="HEQRo_perm_3TM"/>
    <property type="match status" value="1"/>
</dbReference>
<dbReference type="PANTHER" id="PTHR30614:SF0">
    <property type="entry name" value="L-CYSTINE TRANSPORT SYSTEM PERMEASE PROTEIN TCYL"/>
    <property type="match status" value="1"/>
</dbReference>
<evidence type="ECO:0000256" key="6">
    <source>
        <dbReference type="ARBA" id="ARBA00022970"/>
    </source>
</evidence>
<evidence type="ECO:0000256" key="3">
    <source>
        <dbReference type="ARBA" id="ARBA00022448"/>
    </source>
</evidence>
<feature type="transmembrane region" description="Helical" evidence="9">
    <location>
        <begin position="114"/>
        <end position="133"/>
    </location>
</feature>
<dbReference type="InterPro" id="IPR035906">
    <property type="entry name" value="MetI-like_sf"/>
</dbReference>
<comment type="caution">
    <text evidence="11">The sequence shown here is derived from an EMBL/GenBank/DDBJ whole genome shotgun (WGS) entry which is preliminary data.</text>
</comment>
<keyword evidence="4" id="KW-1003">Cell membrane</keyword>
<evidence type="ECO:0000256" key="4">
    <source>
        <dbReference type="ARBA" id="ARBA00022475"/>
    </source>
</evidence>
<keyword evidence="5 9" id="KW-0812">Transmembrane</keyword>
<accession>A0A073IDQ2</accession>
<evidence type="ECO:0000256" key="5">
    <source>
        <dbReference type="ARBA" id="ARBA00022692"/>
    </source>
</evidence>
<feature type="domain" description="ABC transmembrane type-1" evidence="10">
    <location>
        <begin position="36"/>
        <end position="233"/>
    </location>
</feature>
<dbReference type="SUPFAM" id="SSF161098">
    <property type="entry name" value="MetI-like"/>
    <property type="match status" value="1"/>
</dbReference>
<feature type="transmembrane region" description="Helical" evidence="9">
    <location>
        <begin position="42"/>
        <end position="62"/>
    </location>
</feature>
<evidence type="ECO:0000259" key="10">
    <source>
        <dbReference type="PROSITE" id="PS50928"/>
    </source>
</evidence>
<dbReference type="EMBL" id="JAMC01000012">
    <property type="protein sequence ID" value="KEJ87874.1"/>
    <property type="molecule type" value="Genomic_DNA"/>
</dbReference>
<dbReference type="RefSeq" id="WP_025058436.1">
    <property type="nucleotide sequence ID" value="NZ_JAMC01000012.1"/>
</dbReference>
<comment type="subcellular location">
    <subcellularLocation>
        <location evidence="1">Cell inner membrane</location>
        <topology evidence="1">Multi-pass membrane protein</topology>
    </subcellularLocation>
    <subcellularLocation>
        <location evidence="9">Cell membrane</location>
        <topology evidence="9">Multi-pass membrane protein</topology>
    </subcellularLocation>
</comment>
<keyword evidence="7 9" id="KW-1133">Transmembrane helix</keyword>
<gene>
    <name evidence="11" type="ORF">DSW25_04450</name>
</gene>
<dbReference type="CDD" id="cd06261">
    <property type="entry name" value="TM_PBP2"/>
    <property type="match status" value="1"/>
</dbReference>
<dbReference type="GO" id="GO:0006865">
    <property type="term" value="P:amino acid transport"/>
    <property type="evidence" value="ECO:0007669"/>
    <property type="project" value="UniProtKB-KW"/>
</dbReference>